<name>A0AAC9RHM0_9CLOT</name>
<dbReference type="EMBL" id="CP020559">
    <property type="protein sequence ID" value="ARE87154.1"/>
    <property type="molecule type" value="Genomic_DNA"/>
</dbReference>
<proteinExistence type="predicted"/>
<dbReference type="EMBL" id="CP017603">
    <property type="protein sequence ID" value="AOY76718.1"/>
    <property type="molecule type" value="Genomic_DNA"/>
</dbReference>
<dbReference type="Pfam" id="PF11535">
    <property type="entry name" value="Calci_bind_CcbP"/>
    <property type="match status" value="1"/>
</dbReference>
<gene>
    <name evidence="1" type="ORF">BJL90_13085</name>
    <name evidence="2" type="ORF">CLFO_15420</name>
</gene>
<keyword evidence="3" id="KW-1185">Reference proteome</keyword>
<organism evidence="2 4">
    <name type="scientific">Clostridium formicaceticum</name>
    <dbReference type="NCBI Taxonomy" id="1497"/>
    <lineage>
        <taxon>Bacteria</taxon>
        <taxon>Bacillati</taxon>
        <taxon>Bacillota</taxon>
        <taxon>Clostridia</taxon>
        <taxon>Eubacteriales</taxon>
        <taxon>Clostridiaceae</taxon>
        <taxon>Clostridium</taxon>
    </lineage>
</organism>
<dbReference type="AlphaFoldDB" id="A0AAC9RHM0"/>
<evidence type="ECO:0000313" key="1">
    <source>
        <dbReference type="EMBL" id="AOY76718.1"/>
    </source>
</evidence>
<dbReference type="Proteomes" id="UP000177894">
    <property type="component" value="Chromosome"/>
</dbReference>
<sequence length="117" mass="13960">MKWEIDSEQDKRIYEVLKDIKSDDYMVALEKWEQILKERLEFPFEVEVVDSDSHIIQVGNKLRVHGIEMIDDLHGIIVTVRKGRKKYAFELCLLEVLEDNAEMKQLVDDYSVWFANR</sequence>
<accession>A0AAC9RHM0</accession>
<dbReference type="KEGG" id="cfm:BJL90_13085"/>
<evidence type="ECO:0000313" key="3">
    <source>
        <dbReference type="Proteomes" id="UP000177894"/>
    </source>
</evidence>
<dbReference type="RefSeq" id="WP_070968784.1">
    <property type="nucleotide sequence ID" value="NZ_CP017603.1"/>
</dbReference>
<dbReference type="Proteomes" id="UP000192478">
    <property type="component" value="Chromosome"/>
</dbReference>
<evidence type="ECO:0000313" key="2">
    <source>
        <dbReference type="EMBL" id="ARE87154.1"/>
    </source>
</evidence>
<protein>
    <submittedName>
        <fullName evidence="2">Calcium binding protein</fullName>
    </submittedName>
</protein>
<reference evidence="2 4" key="2">
    <citation type="submission" date="2017-03" db="EMBL/GenBank/DDBJ databases">
        <title>Complete sequence of Clostridium formicaceticum DSM 92.</title>
        <authorList>
            <person name="Poehlein A."/>
            <person name="Karl M."/>
            <person name="Bengelsdorf F.R."/>
            <person name="Duerre P."/>
            <person name="Daniel R."/>
        </authorList>
    </citation>
    <scope>NUCLEOTIDE SEQUENCE [LARGE SCALE GENOMIC DNA]</scope>
    <source>
        <strain evidence="2 4">DSM 92</strain>
    </source>
</reference>
<evidence type="ECO:0000313" key="4">
    <source>
        <dbReference type="Proteomes" id="UP000192478"/>
    </source>
</evidence>
<dbReference type="InterPro" id="IPR020994">
    <property type="entry name" value="Uncharacterised_Ca-bd_CcbP"/>
</dbReference>
<reference evidence="1 3" key="1">
    <citation type="submission" date="2016-10" db="EMBL/GenBank/DDBJ databases">
        <title>Complete Genome Sequence of Acetogen Clostridium formicoaceticum ATCC 27076.</title>
        <authorList>
            <person name="Bao T."/>
            <person name="Cheng C."/>
            <person name="Zhao J."/>
            <person name="Yang S.-T."/>
            <person name="Wang J."/>
            <person name="Wang M."/>
        </authorList>
    </citation>
    <scope>NUCLEOTIDE SEQUENCE [LARGE SCALE GENOMIC DNA]</scope>
    <source>
        <strain evidence="1 3">ATCC 27076</strain>
    </source>
</reference>